<comment type="caution">
    <text evidence="6">The sequence shown here is derived from an EMBL/GenBank/DDBJ whole genome shotgun (WGS) entry which is preliminary data.</text>
</comment>
<feature type="domain" description="Glycosyltransferase RgtA/B/C/D-like" evidence="5">
    <location>
        <begin position="116"/>
        <end position="250"/>
    </location>
</feature>
<sequence length="420" mass="46646">MSHPPRKRAAAEWTAKPAPKGKPGGPRHGPFRFPWFGPVALAVLTALVYARSFAVPIHDSDDYVYFFRDARVEHLSWGNIWRILTEPFFANFHPLTTLTFAIDRAIWGTWVPGFHLTQLAFYLGGVLGLYFLFSRILEWRAGAFVAAALFATHTIHVESVAWLASRKDVVCLVFYAWALYSYTRYAAASEFRLGPYAVTFVLTAAAMLSKGYAVVLPATFLAYDLCFTDGLTRRRILDKLPFLALTIATILPGQRAHPDGDDRGTTSRPAGEDPGALRRPLAPSDPALGVLHDRGAAHRPDRPRGDHRGASACRGLLLPAPADTRRRFRDRALPAASWNRDESVFHAADLDGRPLSPVPHDWILVGPRRGRGAPLREAARGRRESRLSAATERDRRGGGARDRALFVPDRHADLPLDEPR</sequence>
<dbReference type="Pfam" id="PF13231">
    <property type="entry name" value="PMT_2"/>
    <property type="match status" value="1"/>
</dbReference>
<evidence type="ECO:0000259" key="5">
    <source>
        <dbReference type="Pfam" id="PF13231"/>
    </source>
</evidence>
<dbReference type="InterPro" id="IPR052346">
    <property type="entry name" value="O-mannosyl-transferase_TMTC"/>
</dbReference>
<dbReference type="PANTHER" id="PTHR44227">
    <property type="match status" value="1"/>
</dbReference>
<evidence type="ECO:0000313" key="7">
    <source>
        <dbReference type="Proteomes" id="UP000317691"/>
    </source>
</evidence>
<keyword evidence="4" id="KW-0812">Transmembrane</keyword>
<dbReference type="AlphaFoldDB" id="A0A538TR32"/>
<feature type="region of interest" description="Disordered" evidence="3">
    <location>
        <begin position="367"/>
        <end position="420"/>
    </location>
</feature>
<evidence type="ECO:0000256" key="3">
    <source>
        <dbReference type="SAM" id="MobiDB-lite"/>
    </source>
</evidence>
<keyword evidence="2" id="KW-0802">TPR repeat</keyword>
<dbReference type="PANTHER" id="PTHR44227:SF3">
    <property type="entry name" value="PROTEIN O-MANNOSYL-TRANSFERASE TMTC4"/>
    <property type="match status" value="1"/>
</dbReference>
<proteinExistence type="predicted"/>
<evidence type="ECO:0000256" key="2">
    <source>
        <dbReference type="ARBA" id="ARBA00022803"/>
    </source>
</evidence>
<feature type="transmembrane region" description="Helical" evidence="4">
    <location>
        <begin position="33"/>
        <end position="50"/>
    </location>
</feature>
<gene>
    <name evidence="6" type="ORF">E6K79_04180</name>
</gene>
<keyword evidence="6" id="KW-0808">Transferase</keyword>
<keyword evidence="1" id="KW-0677">Repeat</keyword>
<evidence type="ECO:0000313" key="6">
    <source>
        <dbReference type="EMBL" id="TMQ66093.1"/>
    </source>
</evidence>
<dbReference type="EMBL" id="VBOZ01000010">
    <property type="protein sequence ID" value="TMQ66093.1"/>
    <property type="molecule type" value="Genomic_DNA"/>
</dbReference>
<keyword evidence="4" id="KW-0472">Membrane</keyword>
<evidence type="ECO:0000256" key="1">
    <source>
        <dbReference type="ARBA" id="ARBA00022737"/>
    </source>
</evidence>
<feature type="compositionally biased region" description="Basic and acidic residues" evidence="3">
    <location>
        <begin position="377"/>
        <end position="420"/>
    </location>
</feature>
<dbReference type="InterPro" id="IPR038731">
    <property type="entry name" value="RgtA/B/C-like"/>
</dbReference>
<organism evidence="6 7">
    <name type="scientific">Eiseniibacteriota bacterium</name>
    <dbReference type="NCBI Taxonomy" id="2212470"/>
    <lineage>
        <taxon>Bacteria</taxon>
        <taxon>Candidatus Eiseniibacteriota</taxon>
    </lineage>
</organism>
<dbReference type="Proteomes" id="UP000317691">
    <property type="component" value="Unassembled WGS sequence"/>
</dbReference>
<feature type="region of interest" description="Disordered" evidence="3">
    <location>
        <begin position="1"/>
        <end position="25"/>
    </location>
</feature>
<feature type="transmembrane region" description="Helical" evidence="4">
    <location>
        <begin position="114"/>
        <end position="133"/>
    </location>
</feature>
<dbReference type="GO" id="GO:0016740">
    <property type="term" value="F:transferase activity"/>
    <property type="evidence" value="ECO:0007669"/>
    <property type="project" value="UniProtKB-KW"/>
</dbReference>
<evidence type="ECO:0000256" key="4">
    <source>
        <dbReference type="SAM" id="Phobius"/>
    </source>
</evidence>
<reference evidence="6 7" key="1">
    <citation type="journal article" date="2019" name="Nat. Microbiol.">
        <title>Mediterranean grassland soil C-N compound turnover is dependent on rainfall and depth, and is mediated by genomically divergent microorganisms.</title>
        <authorList>
            <person name="Diamond S."/>
            <person name="Andeer P.F."/>
            <person name="Li Z."/>
            <person name="Crits-Christoph A."/>
            <person name="Burstein D."/>
            <person name="Anantharaman K."/>
            <person name="Lane K.R."/>
            <person name="Thomas B.C."/>
            <person name="Pan C."/>
            <person name="Northen T.R."/>
            <person name="Banfield J.F."/>
        </authorList>
    </citation>
    <scope>NUCLEOTIDE SEQUENCE [LARGE SCALE GENOMIC DNA]</scope>
    <source>
        <strain evidence="6">WS_9</strain>
    </source>
</reference>
<feature type="compositionally biased region" description="Basic and acidic residues" evidence="3">
    <location>
        <begin position="291"/>
        <end position="309"/>
    </location>
</feature>
<feature type="region of interest" description="Disordered" evidence="3">
    <location>
        <begin position="254"/>
        <end position="316"/>
    </location>
</feature>
<keyword evidence="4" id="KW-1133">Transmembrane helix</keyword>
<protein>
    <submittedName>
        <fullName evidence="6">Glycosyltransferase family 39 protein</fullName>
    </submittedName>
</protein>
<feature type="transmembrane region" description="Helical" evidence="4">
    <location>
        <begin position="193"/>
        <end position="226"/>
    </location>
</feature>
<name>A0A538TR32_UNCEI</name>
<accession>A0A538TR32</accession>
<feature type="compositionally biased region" description="Basic and acidic residues" evidence="3">
    <location>
        <begin position="256"/>
        <end position="265"/>
    </location>
</feature>